<feature type="compositionally biased region" description="Basic and acidic residues" evidence="8">
    <location>
        <begin position="1225"/>
        <end position="1253"/>
    </location>
</feature>
<evidence type="ECO:0000256" key="2">
    <source>
        <dbReference type="ARBA" id="ARBA00010937"/>
    </source>
</evidence>
<feature type="compositionally biased region" description="Low complexity" evidence="8">
    <location>
        <begin position="1262"/>
        <end position="1274"/>
    </location>
</feature>
<feature type="region of interest" description="Disordered" evidence="8">
    <location>
        <begin position="1180"/>
        <end position="1274"/>
    </location>
</feature>
<comment type="similarity">
    <text evidence="2">Belongs to the TAF2 family.</text>
</comment>
<dbReference type="EnsemblMetazoa" id="GBRI016076-RA">
    <property type="protein sequence ID" value="GBRI016076-PA"/>
    <property type="gene ID" value="GBRI016076"/>
</dbReference>
<dbReference type="AlphaFoldDB" id="A0A1A9WDZ5"/>
<protein>
    <recommendedName>
        <fullName evidence="3">Transcription initiation factor TFIID subunit 2</fullName>
    </recommendedName>
    <alternativeName>
        <fullName evidence="7">Transcription initiation factor TFIID 150 kDa subunit</fullName>
    </alternativeName>
</protein>
<feature type="region of interest" description="Disordered" evidence="8">
    <location>
        <begin position="1"/>
        <end position="20"/>
    </location>
</feature>
<dbReference type="SUPFAM" id="SSF55486">
    <property type="entry name" value="Metalloproteases ('zincins'), catalytic domain"/>
    <property type="match status" value="1"/>
</dbReference>
<dbReference type="GO" id="GO:0000976">
    <property type="term" value="F:transcription cis-regulatory region binding"/>
    <property type="evidence" value="ECO:0007669"/>
    <property type="project" value="TreeGrafter"/>
</dbReference>
<evidence type="ECO:0000313" key="12">
    <source>
        <dbReference type="EnsemblMetazoa" id="GBRI016076-PA"/>
    </source>
</evidence>
<keyword evidence="6" id="KW-0539">Nucleus</keyword>
<feature type="compositionally biased region" description="Polar residues" evidence="8">
    <location>
        <begin position="1"/>
        <end position="15"/>
    </location>
</feature>
<dbReference type="FunFam" id="2.60.40.1730:FF:000003">
    <property type="entry name" value="Transcription initiation factor TFIID subunit 2"/>
    <property type="match status" value="1"/>
</dbReference>
<sequence>METNSENQPQQQQKDTPPRPFKLAHQIVSLTGISFERKSIIGAVELTIVPNNEKVRIIRLDSKQCRIYRVLLNDVCEAEFVYFDPYLDISQGDSKTRSLETFSKNHLLAAQKTDPDVNAGELFIQIPPEGYHMIQEGRGLRICIEFSLENPEGGIHFVIPPTSEDDNQPNSAHMFTYAYENSTRLWFPCVDSFADPCTWKLEFTVDKHLTAVSCGELVEVVMTPDLRRKTFHYSLTVPVCAPNIALAVGPFEIYVDPHMHEVTHFCLPQLLPLLKNTVRYLHEAFEFFEETLSTRYPFTCYKQVFVDEADADISAYATMSIASVHLLHSIAIVDQTYITRTLMSRAIAEQFFGCFITSYRWSDTWLAKGIAEYLCGLFSRKCFGNNEYREWIQKELARVVKYEEKYGGIILDCSQPPAPLPVSSTNPSASTGKQQEIVHYFPIKSLHTVSPKYVEAMRRKAHLVIRMLEHRIGQELLIQVFNKQLALATNAAGTKIGLGLWSHLLISTNIFIKAIFTVTGKDMSVFMDQWVRTGGHAKFSLTSVFNRKRNTIELEVRQDFVNQRGVRKYNGPLFVQLQELDGTFKHTLQIENTVVKSDITCHSKSRRNKKKKIPLSTGEEVDMDLSAMDDSPVLWIRLDPEMILIRDLNIEQPDFQWQYQLRHERDVTAQFEAIKALEKYPTNATRAALTDTIENEQCFYKVRCEAAHCLTKVANQMVTQWSGPPAMLNIFRKFFGSFSAPHIIKQNNFANFQLYFLQKVIPVAMAGLRTSHGICPPEIMRFLFDLFKYNDNTRNHYSDVYYRSALVDALGNSITPVVSVALRGTPITSDSLSADAKLVLEEVTRLLNLEKHLPSYKYMVSVSCLKVIRKLQKCGHLPSLPKIYRCYAAYGQYLDLRIAAMECLADFVKVDGRWEDLDHLITLLETDPDPAARHALAQLLIDNPPFTRESKSPRLDRPELVERLWSNMNNKLAYDTKLRCDMVDLYYALYGNKRPHCLQSAEMTNMYKEFVKEVSSKKSSSSLPPLISSSIGSTTAVTTSHAVTTTHITTTVPAPPAEVKIPPVSECIEENDHKFSPNPNSNSNSNNNNNNNNTNNNAKRTASEAFEATVDLAKTETSEEIAVANEAIKNEIYDADGKLEVNASTSSDAYPATVSKKLKSEIFEEDENSVTIVDVSESTVGRMDSSFDSSKPDTDFKHKLDNISKKKKKKDKKKHKHKHKHKHNKDKDKNKDERERKEKKDPSISRLQAKEATPETLSSADSSNSNSNPPFNFQ</sequence>
<name>A0A1A9WDZ5_9MUSC</name>
<dbReference type="GO" id="GO:0016251">
    <property type="term" value="F:RNA polymerase II general transcription initiation factor activity"/>
    <property type="evidence" value="ECO:0007669"/>
    <property type="project" value="TreeGrafter"/>
</dbReference>
<dbReference type="InterPro" id="IPR027268">
    <property type="entry name" value="Peptidase_M4/M1_CTD_sf"/>
</dbReference>
<evidence type="ECO:0000256" key="4">
    <source>
        <dbReference type="ARBA" id="ARBA00023015"/>
    </source>
</evidence>
<dbReference type="InterPro" id="IPR016024">
    <property type="entry name" value="ARM-type_fold"/>
</dbReference>
<dbReference type="PANTHER" id="PTHR15137:SF9">
    <property type="entry name" value="TRANSCRIPTION INITIATION FACTOR TFIID SUBUNIT 2"/>
    <property type="match status" value="1"/>
</dbReference>
<dbReference type="PANTHER" id="PTHR15137">
    <property type="entry name" value="TRANSCRIPTION INITIATION FACTOR TFIID"/>
    <property type="match status" value="1"/>
</dbReference>
<keyword evidence="13" id="KW-1185">Reference proteome</keyword>
<feature type="domain" description="Peptidase M1 membrane alanine aminopeptidase" evidence="9">
    <location>
        <begin position="282"/>
        <end position="530"/>
    </location>
</feature>
<dbReference type="STRING" id="37001.A0A1A9WDZ5"/>
<dbReference type="InterPro" id="IPR057991">
    <property type="entry name" value="TPR_TAF2_C"/>
</dbReference>
<keyword evidence="5" id="KW-0804">Transcription</keyword>
<evidence type="ECO:0000256" key="7">
    <source>
        <dbReference type="ARBA" id="ARBA00033345"/>
    </source>
</evidence>
<dbReference type="InterPro" id="IPR057345">
    <property type="entry name" value="Ig-like_TAF2"/>
</dbReference>
<dbReference type="SUPFAM" id="SSF48371">
    <property type="entry name" value="ARM repeat"/>
    <property type="match status" value="1"/>
</dbReference>
<evidence type="ECO:0000256" key="3">
    <source>
        <dbReference type="ARBA" id="ARBA00017363"/>
    </source>
</evidence>
<evidence type="ECO:0000256" key="5">
    <source>
        <dbReference type="ARBA" id="ARBA00023163"/>
    </source>
</evidence>
<evidence type="ECO:0000256" key="6">
    <source>
        <dbReference type="ARBA" id="ARBA00023242"/>
    </source>
</evidence>
<accession>A0A1A9WDZ5</accession>
<dbReference type="GO" id="GO:0003682">
    <property type="term" value="F:chromatin binding"/>
    <property type="evidence" value="ECO:0007669"/>
    <property type="project" value="TreeGrafter"/>
</dbReference>
<feature type="compositionally biased region" description="Basic and acidic residues" evidence="8">
    <location>
        <begin position="1190"/>
        <end position="1204"/>
    </location>
</feature>
<dbReference type="InterPro" id="IPR037813">
    <property type="entry name" value="TAF2"/>
</dbReference>
<dbReference type="FunFam" id="1.10.390.10:FF:000018">
    <property type="entry name" value="transcription initiation factor TFIID subunit 2"/>
    <property type="match status" value="1"/>
</dbReference>
<dbReference type="GO" id="GO:0008237">
    <property type="term" value="F:metallopeptidase activity"/>
    <property type="evidence" value="ECO:0007669"/>
    <property type="project" value="InterPro"/>
</dbReference>
<evidence type="ECO:0000256" key="8">
    <source>
        <dbReference type="SAM" id="MobiDB-lite"/>
    </source>
</evidence>
<dbReference type="Gene3D" id="2.60.40.1730">
    <property type="entry name" value="tricorn interacting facor f3 domain"/>
    <property type="match status" value="1"/>
</dbReference>
<dbReference type="Pfam" id="PF25577">
    <property type="entry name" value="TPR_TAF2_C"/>
    <property type="match status" value="1"/>
</dbReference>
<feature type="compositionally biased region" description="Low complexity" evidence="8">
    <location>
        <begin position="1076"/>
        <end position="1097"/>
    </location>
</feature>
<feature type="domain" description="Transcription initiation factor TFIID subunit 2 Ig-like" evidence="10">
    <location>
        <begin position="535"/>
        <end position="653"/>
    </location>
</feature>
<dbReference type="InterPro" id="IPR014782">
    <property type="entry name" value="Peptidase_M1_dom"/>
</dbReference>
<dbReference type="Gene3D" id="1.10.390.10">
    <property type="entry name" value="Neutral Protease Domain 2"/>
    <property type="match status" value="1"/>
</dbReference>
<evidence type="ECO:0000256" key="1">
    <source>
        <dbReference type="ARBA" id="ARBA00004123"/>
    </source>
</evidence>
<dbReference type="SUPFAM" id="SSF63737">
    <property type="entry name" value="Leukotriene A4 hydrolase N-terminal domain"/>
    <property type="match status" value="1"/>
</dbReference>
<dbReference type="VEuPathDB" id="VectorBase:GBRI016076"/>
<reference evidence="13" key="1">
    <citation type="submission" date="2014-03" db="EMBL/GenBank/DDBJ databases">
        <authorList>
            <person name="Aksoy S."/>
            <person name="Warren W."/>
            <person name="Wilson R.K."/>
        </authorList>
    </citation>
    <scope>NUCLEOTIDE SEQUENCE [LARGE SCALE GENOMIC DNA]</scope>
    <source>
        <strain evidence="13">IAEA</strain>
    </source>
</reference>
<keyword evidence="4" id="KW-0805">Transcription regulation</keyword>
<evidence type="ECO:0000313" key="13">
    <source>
        <dbReference type="Proteomes" id="UP000091820"/>
    </source>
</evidence>
<reference evidence="12" key="2">
    <citation type="submission" date="2020-05" db="UniProtKB">
        <authorList>
            <consortium name="EnsemblMetazoa"/>
        </authorList>
    </citation>
    <scope>IDENTIFICATION</scope>
    <source>
        <strain evidence="12">IAEA</strain>
    </source>
</reference>
<organism evidence="12 13">
    <name type="scientific">Glossina brevipalpis</name>
    <dbReference type="NCBI Taxonomy" id="37001"/>
    <lineage>
        <taxon>Eukaryota</taxon>
        <taxon>Metazoa</taxon>
        <taxon>Ecdysozoa</taxon>
        <taxon>Arthropoda</taxon>
        <taxon>Hexapoda</taxon>
        <taxon>Insecta</taxon>
        <taxon>Pterygota</taxon>
        <taxon>Neoptera</taxon>
        <taxon>Endopterygota</taxon>
        <taxon>Diptera</taxon>
        <taxon>Brachycera</taxon>
        <taxon>Muscomorpha</taxon>
        <taxon>Hippoboscoidea</taxon>
        <taxon>Glossinidae</taxon>
        <taxon>Glossina</taxon>
    </lineage>
</organism>
<comment type="subcellular location">
    <subcellularLocation>
        <location evidence="1">Nucleus</location>
    </subcellularLocation>
</comment>
<evidence type="ECO:0000259" key="11">
    <source>
        <dbReference type="Pfam" id="PF25577"/>
    </source>
</evidence>
<feature type="domain" description="Transcription initiation factor TFIID subunit 2 TPR repeats" evidence="11">
    <location>
        <begin position="654"/>
        <end position="1013"/>
    </location>
</feature>
<evidence type="ECO:0000259" key="9">
    <source>
        <dbReference type="Pfam" id="PF01433"/>
    </source>
</evidence>
<feature type="compositionally biased region" description="Basic residues" evidence="8">
    <location>
        <begin position="1205"/>
        <end position="1224"/>
    </location>
</feature>
<feature type="region of interest" description="Disordered" evidence="8">
    <location>
        <begin position="1070"/>
        <end position="1098"/>
    </location>
</feature>
<dbReference type="Proteomes" id="UP000091820">
    <property type="component" value="Unassembled WGS sequence"/>
</dbReference>
<dbReference type="CDD" id="cd09839">
    <property type="entry name" value="M1_like_TAF2"/>
    <property type="match status" value="1"/>
</dbReference>
<proteinExistence type="inferred from homology"/>
<dbReference type="GO" id="GO:0008270">
    <property type="term" value="F:zinc ion binding"/>
    <property type="evidence" value="ECO:0007669"/>
    <property type="project" value="InterPro"/>
</dbReference>
<dbReference type="InterPro" id="IPR042097">
    <property type="entry name" value="Aminopeptidase_N-like_N_sf"/>
</dbReference>
<dbReference type="GO" id="GO:0005669">
    <property type="term" value="C:transcription factor TFIID complex"/>
    <property type="evidence" value="ECO:0007669"/>
    <property type="project" value="InterPro"/>
</dbReference>
<dbReference type="GO" id="GO:0051123">
    <property type="term" value="P:RNA polymerase II preinitiation complex assembly"/>
    <property type="evidence" value="ECO:0007669"/>
    <property type="project" value="UniProtKB-ARBA"/>
</dbReference>
<dbReference type="Pfam" id="PF25316">
    <property type="entry name" value="TAF2_3rd"/>
    <property type="match status" value="1"/>
</dbReference>
<evidence type="ECO:0000259" key="10">
    <source>
        <dbReference type="Pfam" id="PF25316"/>
    </source>
</evidence>
<dbReference type="Pfam" id="PF01433">
    <property type="entry name" value="Peptidase_M1"/>
    <property type="match status" value="1"/>
</dbReference>